<organism evidence="2 3">
    <name type="scientific">Kangiella profundi</name>
    <dbReference type="NCBI Taxonomy" id="1561924"/>
    <lineage>
        <taxon>Bacteria</taxon>
        <taxon>Pseudomonadati</taxon>
        <taxon>Pseudomonadota</taxon>
        <taxon>Gammaproteobacteria</taxon>
        <taxon>Kangiellales</taxon>
        <taxon>Kangiellaceae</taxon>
        <taxon>Kangiella</taxon>
    </lineage>
</organism>
<protein>
    <submittedName>
        <fullName evidence="2">Uncharacterized protein</fullName>
    </submittedName>
</protein>
<dbReference type="Proteomes" id="UP000232693">
    <property type="component" value="Chromosome"/>
</dbReference>
<reference evidence="2 3" key="1">
    <citation type="submission" date="2017-12" db="EMBL/GenBank/DDBJ databases">
        <title>Kangiella profundi FT102 completed genome.</title>
        <authorList>
            <person name="Xu J."/>
            <person name="Wang J."/>
            <person name="Lu Y."/>
        </authorList>
    </citation>
    <scope>NUCLEOTIDE SEQUENCE [LARGE SCALE GENOMIC DNA]</scope>
    <source>
        <strain evidence="2 3">FT102</strain>
    </source>
</reference>
<evidence type="ECO:0000256" key="1">
    <source>
        <dbReference type="SAM" id="MobiDB-lite"/>
    </source>
</evidence>
<dbReference type="EMBL" id="CP025120">
    <property type="protein sequence ID" value="AUD77907.1"/>
    <property type="molecule type" value="Genomic_DNA"/>
</dbReference>
<evidence type="ECO:0000313" key="2">
    <source>
        <dbReference type="EMBL" id="AUD77907.1"/>
    </source>
</evidence>
<keyword evidence="3" id="KW-1185">Reference proteome</keyword>
<feature type="compositionally biased region" description="Basic and acidic residues" evidence="1">
    <location>
        <begin position="58"/>
        <end position="70"/>
    </location>
</feature>
<dbReference type="OrthoDB" id="6228857at2"/>
<feature type="region of interest" description="Disordered" evidence="1">
    <location>
        <begin position="99"/>
        <end position="144"/>
    </location>
</feature>
<name>A0A2K9A918_9GAMM</name>
<feature type="compositionally biased region" description="Polar residues" evidence="1">
    <location>
        <begin position="99"/>
        <end position="119"/>
    </location>
</feature>
<proteinExistence type="predicted"/>
<accession>A0A2K9A918</accession>
<dbReference type="RefSeq" id="WP_106645824.1">
    <property type="nucleotide sequence ID" value="NZ_BMGO01000001.1"/>
</dbReference>
<sequence>MNSLIKVIIGVAIGVVGYWLVNNYSSSGHDAEKPLVVEKKVEKQVEVINADDLTNSSRTEKGSRTELESEVESLRQEIELKEQELTAVSVENQRLKQVLNNQSTKPINNGSEPAQTKSKQSPDRLEGVPASHHSLLSRPASMPKSTYELHDELVGEEEDVSWATMKEQQINHYLNTHKDSSKYVVHRVVCRSTLCEIIGTKYPSEEDIWAEVSGQMRNQAWWEFTGTHTSSSIDDVGNHIFVTLLRRNKTGTI</sequence>
<dbReference type="AlphaFoldDB" id="A0A2K9A918"/>
<feature type="region of interest" description="Disordered" evidence="1">
    <location>
        <begin position="50"/>
        <end position="70"/>
    </location>
</feature>
<evidence type="ECO:0000313" key="3">
    <source>
        <dbReference type="Proteomes" id="UP000232693"/>
    </source>
</evidence>
<gene>
    <name evidence="2" type="ORF">CW740_01100</name>
</gene>
<dbReference type="KEGG" id="kpd:CW740_01100"/>